<organism evidence="2 3">
    <name type="scientific">Humicola insolens</name>
    <name type="common">Soft-rot fungus</name>
    <dbReference type="NCBI Taxonomy" id="85995"/>
    <lineage>
        <taxon>Eukaryota</taxon>
        <taxon>Fungi</taxon>
        <taxon>Dikarya</taxon>
        <taxon>Ascomycota</taxon>
        <taxon>Pezizomycotina</taxon>
        <taxon>Sordariomycetes</taxon>
        <taxon>Sordariomycetidae</taxon>
        <taxon>Sordariales</taxon>
        <taxon>Chaetomiaceae</taxon>
        <taxon>Mycothermus</taxon>
    </lineage>
</organism>
<feature type="region of interest" description="Disordered" evidence="1">
    <location>
        <begin position="482"/>
        <end position="502"/>
    </location>
</feature>
<protein>
    <recommendedName>
        <fullName evidence="4">F-box domain-containing protein</fullName>
    </recommendedName>
</protein>
<dbReference type="EMBL" id="JAZGSY010000124">
    <property type="protein sequence ID" value="KAL1840164.1"/>
    <property type="molecule type" value="Genomic_DNA"/>
</dbReference>
<name>A0ABR3VE96_HUMIN</name>
<feature type="compositionally biased region" description="Acidic residues" evidence="1">
    <location>
        <begin position="274"/>
        <end position="319"/>
    </location>
</feature>
<evidence type="ECO:0000313" key="2">
    <source>
        <dbReference type="EMBL" id="KAL1840164.1"/>
    </source>
</evidence>
<keyword evidence="3" id="KW-1185">Reference proteome</keyword>
<dbReference type="Proteomes" id="UP001583172">
    <property type="component" value="Unassembled WGS sequence"/>
</dbReference>
<accession>A0ABR3VE96</accession>
<feature type="region of interest" description="Disordered" evidence="1">
    <location>
        <begin position="268"/>
        <end position="363"/>
    </location>
</feature>
<sequence length="502" mass="57857">MLIHDLPTELLDAIVAVICRDRDTDPSVPSCVRWFSYFCDCPWPPTDGQDLSPCQRNRQREITLKSLCLTSRALHTVALPHLYHHLWPRDWQVLARTLAARPDLARHARSLIFGAWQDLAQRHPEPWKYISRLNLAAETPLVSCFEFRRYEYLARCRPWNLYIRPWDVERRRVTFASCVAGNDTLALDLLVSMLPNLHTLIAGLNLFYAFRFCRPGSLPRLRYIHLYPDDQCRMLMSWHMPGLMRVFAAAQDSLESVVLEVCDKFQLEPQSPEPSEDGSDEEEVEEVANDGGELEEQGDDDEDSEEEDEGNEQADEADQVVEQPTAEQQAAEQQAPDQQQTEDQPAEQQQAAEEQEEEEEEGFRIICPRVTHLTILDRSFDLEFLRHIFVSFPNVTHFYFQLYGPGTMRPGFGEDLEDDNHEPLDQTVSFFRSRSPMRAPKLQSFVLEIKDTYTNWRRWLVEDHVAALLAEMEERGVKFELRPPSTSRAGAAVAGNGGHQED</sequence>
<reference evidence="2 3" key="1">
    <citation type="journal article" date="2024" name="Commun. Biol.">
        <title>Comparative genomic analysis of thermophilic fungi reveals convergent evolutionary adaptations and gene losses.</title>
        <authorList>
            <person name="Steindorff A.S."/>
            <person name="Aguilar-Pontes M.V."/>
            <person name="Robinson A.J."/>
            <person name="Andreopoulos B."/>
            <person name="LaButti K."/>
            <person name="Kuo A."/>
            <person name="Mondo S."/>
            <person name="Riley R."/>
            <person name="Otillar R."/>
            <person name="Haridas S."/>
            <person name="Lipzen A."/>
            <person name="Grimwood J."/>
            <person name="Schmutz J."/>
            <person name="Clum A."/>
            <person name="Reid I.D."/>
            <person name="Moisan M.C."/>
            <person name="Butler G."/>
            <person name="Nguyen T.T.M."/>
            <person name="Dewar K."/>
            <person name="Conant G."/>
            <person name="Drula E."/>
            <person name="Henrissat B."/>
            <person name="Hansel C."/>
            <person name="Singer S."/>
            <person name="Hutchinson M.I."/>
            <person name="de Vries R.P."/>
            <person name="Natvig D.O."/>
            <person name="Powell A.J."/>
            <person name="Tsang A."/>
            <person name="Grigoriev I.V."/>
        </authorList>
    </citation>
    <scope>NUCLEOTIDE SEQUENCE [LARGE SCALE GENOMIC DNA]</scope>
    <source>
        <strain evidence="2 3">CBS 620.91</strain>
    </source>
</reference>
<comment type="caution">
    <text evidence="2">The sequence shown here is derived from an EMBL/GenBank/DDBJ whole genome shotgun (WGS) entry which is preliminary data.</text>
</comment>
<gene>
    <name evidence="2" type="ORF">VTJ49DRAFT_738</name>
</gene>
<proteinExistence type="predicted"/>
<evidence type="ECO:0000313" key="3">
    <source>
        <dbReference type="Proteomes" id="UP001583172"/>
    </source>
</evidence>
<evidence type="ECO:0000256" key="1">
    <source>
        <dbReference type="SAM" id="MobiDB-lite"/>
    </source>
</evidence>
<feature type="compositionally biased region" description="Low complexity" evidence="1">
    <location>
        <begin position="322"/>
        <end position="352"/>
    </location>
</feature>
<evidence type="ECO:0008006" key="4">
    <source>
        <dbReference type="Google" id="ProtNLM"/>
    </source>
</evidence>